<keyword evidence="4" id="KW-0597">Phosphoprotein</keyword>
<proteinExistence type="predicted"/>
<keyword evidence="1" id="KW-0805">Transcription regulation</keyword>
<dbReference type="SMART" id="SM00448">
    <property type="entry name" value="REC"/>
    <property type="match status" value="1"/>
</dbReference>
<evidence type="ECO:0000256" key="2">
    <source>
        <dbReference type="ARBA" id="ARBA00023125"/>
    </source>
</evidence>
<evidence type="ECO:0000259" key="6">
    <source>
        <dbReference type="PROSITE" id="PS50110"/>
    </source>
</evidence>
<dbReference type="GO" id="GO:0032993">
    <property type="term" value="C:protein-DNA complex"/>
    <property type="evidence" value="ECO:0007669"/>
    <property type="project" value="TreeGrafter"/>
</dbReference>
<dbReference type="PROSITE" id="PS51755">
    <property type="entry name" value="OMPR_PHOB"/>
    <property type="match status" value="1"/>
</dbReference>
<dbReference type="PROSITE" id="PS50110">
    <property type="entry name" value="RESPONSE_REGULATORY"/>
    <property type="match status" value="1"/>
</dbReference>
<dbReference type="AlphaFoldDB" id="A0A1U7M0L9"/>
<evidence type="ECO:0000256" key="1">
    <source>
        <dbReference type="ARBA" id="ARBA00023015"/>
    </source>
</evidence>
<dbReference type="PANTHER" id="PTHR48111:SF43">
    <property type="entry name" value="STAGE 0 SPORULATION PROTEIN A HOMOLOG"/>
    <property type="match status" value="1"/>
</dbReference>
<dbReference type="STRING" id="1465756.BIV18_06695"/>
<evidence type="ECO:0000259" key="7">
    <source>
        <dbReference type="PROSITE" id="PS51755"/>
    </source>
</evidence>
<protein>
    <submittedName>
        <fullName evidence="8">DNA-binding response regulator</fullName>
    </submittedName>
</protein>
<dbReference type="GO" id="GO:0006355">
    <property type="term" value="P:regulation of DNA-templated transcription"/>
    <property type="evidence" value="ECO:0007669"/>
    <property type="project" value="InterPro"/>
</dbReference>
<evidence type="ECO:0000313" key="8">
    <source>
        <dbReference type="EMBL" id="OLR65220.1"/>
    </source>
</evidence>
<gene>
    <name evidence="8" type="ORF">BIV18_06695</name>
</gene>
<feature type="modified residue" description="4-aspartylphosphate" evidence="4">
    <location>
        <position position="56"/>
    </location>
</feature>
<dbReference type="GO" id="GO:0000156">
    <property type="term" value="F:phosphorelay response regulator activity"/>
    <property type="evidence" value="ECO:0007669"/>
    <property type="project" value="TreeGrafter"/>
</dbReference>
<dbReference type="Gene3D" id="6.10.250.690">
    <property type="match status" value="1"/>
</dbReference>
<dbReference type="InterPro" id="IPR016032">
    <property type="entry name" value="Sig_transdc_resp-reg_C-effctor"/>
</dbReference>
<dbReference type="InterPro" id="IPR001867">
    <property type="entry name" value="OmpR/PhoB-type_DNA-bd"/>
</dbReference>
<dbReference type="Pfam" id="PF00486">
    <property type="entry name" value="Trans_reg_C"/>
    <property type="match status" value="1"/>
</dbReference>
<comment type="caution">
    <text evidence="8">The sequence shown here is derived from an EMBL/GenBank/DDBJ whole genome shotgun (WGS) entry which is preliminary data.</text>
</comment>
<evidence type="ECO:0000256" key="4">
    <source>
        <dbReference type="PROSITE-ProRule" id="PRU00169"/>
    </source>
</evidence>
<dbReference type="InterPro" id="IPR039420">
    <property type="entry name" value="WalR-like"/>
</dbReference>
<sequence length="229" mass="27436">MRNRKWKIFLVEDDKVIAEEIERYLKIWNYEIKRVKDFQNVFNEFKNFHPDLVLMDVTLPFFNGYHWCKVIRDNSKVPILFISAADENLNLIMAMDLGADDYLTKPFDLEVLQIKMRALLRRTYEYFETKNIYYEDIILKCDNMIVSREDSEVELTKNEFKILEILLEKPGKIISRDEIINKIWQTDSYIDDNTLTVNIMRLRKKLEDIKIFGLIKTKKGVGYYVPPVN</sequence>
<dbReference type="InterPro" id="IPR036388">
    <property type="entry name" value="WH-like_DNA-bd_sf"/>
</dbReference>
<dbReference type="GO" id="GO:0000976">
    <property type="term" value="F:transcription cis-regulatory region binding"/>
    <property type="evidence" value="ECO:0007669"/>
    <property type="project" value="TreeGrafter"/>
</dbReference>
<keyword evidence="9" id="KW-1185">Reference proteome</keyword>
<keyword evidence="2 5" id="KW-0238">DNA-binding</keyword>
<accession>A0A1U7M0L9</accession>
<evidence type="ECO:0000313" key="9">
    <source>
        <dbReference type="Proteomes" id="UP000187166"/>
    </source>
</evidence>
<dbReference type="InterPro" id="IPR001789">
    <property type="entry name" value="Sig_transdc_resp-reg_receiver"/>
</dbReference>
<dbReference type="GO" id="GO:0005829">
    <property type="term" value="C:cytosol"/>
    <property type="evidence" value="ECO:0007669"/>
    <property type="project" value="TreeGrafter"/>
</dbReference>
<dbReference type="SUPFAM" id="SSF46894">
    <property type="entry name" value="C-terminal effector domain of the bipartite response regulators"/>
    <property type="match status" value="1"/>
</dbReference>
<dbReference type="PANTHER" id="PTHR48111">
    <property type="entry name" value="REGULATOR OF RPOS"/>
    <property type="match status" value="1"/>
</dbReference>
<feature type="domain" description="OmpR/PhoB-type" evidence="7">
    <location>
        <begin position="129"/>
        <end position="227"/>
    </location>
</feature>
<reference evidence="8 9" key="1">
    <citation type="journal article" date="2016" name="Appl. Environ. Microbiol.">
        <title>Function and Phylogeny of Bacterial Butyryl Coenzyme A:Acetate Transferases and Their Diversity in the Proximal Colon of Swine.</title>
        <authorList>
            <person name="Trachsel J."/>
            <person name="Bayles D.O."/>
            <person name="Looft T."/>
            <person name="Levine U.Y."/>
            <person name="Allen H.K."/>
        </authorList>
    </citation>
    <scope>NUCLEOTIDE SEQUENCE [LARGE SCALE GENOMIC DNA]</scope>
    <source>
        <strain evidence="8 9">35-6-1</strain>
    </source>
</reference>
<dbReference type="SUPFAM" id="SSF52172">
    <property type="entry name" value="CheY-like"/>
    <property type="match status" value="1"/>
</dbReference>
<name>A0A1U7M0L9_9FIRM</name>
<dbReference type="EMBL" id="MJIH01000001">
    <property type="protein sequence ID" value="OLR65220.1"/>
    <property type="molecule type" value="Genomic_DNA"/>
</dbReference>
<feature type="DNA-binding region" description="OmpR/PhoB-type" evidence="5">
    <location>
        <begin position="129"/>
        <end position="227"/>
    </location>
</feature>
<dbReference type="SMART" id="SM00862">
    <property type="entry name" value="Trans_reg_C"/>
    <property type="match status" value="1"/>
</dbReference>
<dbReference type="CDD" id="cd00383">
    <property type="entry name" value="trans_reg_C"/>
    <property type="match status" value="1"/>
</dbReference>
<organism evidence="8 9">
    <name type="scientific">Peptoniphilus porci</name>
    <dbReference type="NCBI Taxonomy" id="2652280"/>
    <lineage>
        <taxon>Bacteria</taxon>
        <taxon>Bacillati</taxon>
        <taxon>Bacillota</taxon>
        <taxon>Tissierellia</taxon>
        <taxon>Tissierellales</taxon>
        <taxon>Peptoniphilaceae</taxon>
        <taxon>Peptoniphilus</taxon>
    </lineage>
</organism>
<feature type="domain" description="Response regulatory" evidence="6">
    <location>
        <begin position="7"/>
        <end position="120"/>
    </location>
</feature>
<dbReference type="Gene3D" id="3.40.50.2300">
    <property type="match status" value="1"/>
</dbReference>
<dbReference type="Pfam" id="PF00072">
    <property type="entry name" value="Response_reg"/>
    <property type="match status" value="1"/>
</dbReference>
<evidence type="ECO:0000256" key="5">
    <source>
        <dbReference type="PROSITE-ProRule" id="PRU01091"/>
    </source>
</evidence>
<dbReference type="Proteomes" id="UP000187166">
    <property type="component" value="Unassembled WGS sequence"/>
</dbReference>
<evidence type="ECO:0000256" key="3">
    <source>
        <dbReference type="ARBA" id="ARBA00023163"/>
    </source>
</evidence>
<dbReference type="Gene3D" id="1.10.10.10">
    <property type="entry name" value="Winged helix-like DNA-binding domain superfamily/Winged helix DNA-binding domain"/>
    <property type="match status" value="1"/>
</dbReference>
<keyword evidence="3" id="KW-0804">Transcription</keyword>
<dbReference type="InterPro" id="IPR011006">
    <property type="entry name" value="CheY-like_superfamily"/>
</dbReference>